<evidence type="ECO:0000259" key="1">
    <source>
        <dbReference type="PROSITE" id="PS50004"/>
    </source>
</evidence>
<dbReference type="OrthoDB" id="1909968at2759"/>
<dbReference type="Pfam" id="PF00168">
    <property type="entry name" value="C2"/>
    <property type="match status" value="1"/>
</dbReference>
<dbReference type="Proteomes" id="UP000030645">
    <property type="component" value="Unassembled WGS sequence"/>
</dbReference>
<dbReference type="PANTHER" id="PTHR32246:SF143">
    <property type="entry name" value="CALCIUM-DEPENDENT LIPID-BINDING (CALB DOMAIN) FAMILY PROTEIN"/>
    <property type="match status" value="1"/>
</dbReference>
<dbReference type="Gene3D" id="2.60.40.150">
    <property type="entry name" value="C2 domain"/>
    <property type="match status" value="1"/>
</dbReference>
<name>W9R568_9ROSA</name>
<dbReference type="SUPFAM" id="SSF49562">
    <property type="entry name" value="C2 domain (Calcium/lipid-binding domain, CaLB)"/>
    <property type="match status" value="1"/>
</dbReference>
<proteinExistence type="predicted"/>
<gene>
    <name evidence="2" type="ORF">L484_023798</name>
</gene>
<dbReference type="AlphaFoldDB" id="W9R568"/>
<feature type="domain" description="C2" evidence="1">
    <location>
        <begin position="1"/>
        <end position="124"/>
    </location>
</feature>
<dbReference type="PANTHER" id="PTHR32246">
    <property type="entry name" value="INGRESSION PROTEIN FIC1"/>
    <property type="match status" value="1"/>
</dbReference>
<accession>W9R568</accession>
<dbReference type="EMBL" id="KE344611">
    <property type="protein sequence ID" value="EXB70613.1"/>
    <property type="molecule type" value="Genomic_DNA"/>
</dbReference>
<dbReference type="PROSITE" id="PS50004">
    <property type="entry name" value="C2"/>
    <property type="match status" value="1"/>
</dbReference>
<dbReference type="InterPro" id="IPR035892">
    <property type="entry name" value="C2_domain_sf"/>
</dbReference>
<keyword evidence="3" id="KW-1185">Reference proteome</keyword>
<dbReference type="InterPro" id="IPR000008">
    <property type="entry name" value="C2_dom"/>
</dbReference>
<evidence type="ECO:0000313" key="2">
    <source>
        <dbReference type="EMBL" id="EXB70613.1"/>
    </source>
</evidence>
<evidence type="ECO:0000313" key="3">
    <source>
        <dbReference type="Proteomes" id="UP000030645"/>
    </source>
</evidence>
<dbReference type="STRING" id="981085.W9R568"/>
<protein>
    <recommendedName>
        <fullName evidence="1">C2 domain-containing protein</fullName>
    </recommendedName>
</protein>
<dbReference type="KEGG" id="mnt:21406552"/>
<sequence>MSNLKSSTRFQLLEINLVSAYDLKPPRTMFTSRKDHHQIYAVVWIDPKQKLKSRVLDAARFENARSNDKFVFVVDAKTLDSWSAAQLVVEFYCVGRFGNDRLIGTSRVLLGSFGNCGRRFCETTTGTFRGFHIRRPNGDAKGILHIGITILDGLACDAISDQFVGIGSPIDCQKLTGVGAAANKMDNKGAAAFIRRLFSLHG</sequence>
<reference evidence="3" key="1">
    <citation type="submission" date="2013-01" db="EMBL/GenBank/DDBJ databases">
        <title>Draft Genome Sequence of a Mulberry Tree, Morus notabilis C.K. Schneid.</title>
        <authorList>
            <person name="He N."/>
            <person name="Zhao S."/>
        </authorList>
    </citation>
    <scope>NUCLEOTIDE SEQUENCE</scope>
</reference>
<organism evidence="2 3">
    <name type="scientific">Morus notabilis</name>
    <dbReference type="NCBI Taxonomy" id="981085"/>
    <lineage>
        <taxon>Eukaryota</taxon>
        <taxon>Viridiplantae</taxon>
        <taxon>Streptophyta</taxon>
        <taxon>Embryophyta</taxon>
        <taxon>Tracheophyta</taxon>
        <taxon>Spermatophyta</taxon>
        <taxon>Magnoliopsida</taxon>
        <taxon>eudicotyledons</taxon>
        <taxon>Gunneridae</taxon>
        <taxon>Pentapetalae</taxon>
        <taxon>rosids</taxon>
        <taxon>fabids</taxon>
        <taxon>Rosales</taxon>
        <taxon>Moraceae</taxon>
        <taxon>Moreae</taxon>
        <taxon>Morus</taxon>
    </lineage>
</organism>